<organism evidence="3 4">
    <name type="scientific">candidate division CPR3 bacterium GW2011_GWF2_35_18</name>
    <dbReference type="NCBI Taxonomy" id="1618350"/>
    <lineage>
        <taxon>Bacteria</taxon>
        <taxon>Bacteria division CPR3</taxon>
    </lineage>
</organism>
<gene>
    <name evidence="3" type="ORF">UR67_C0003G0064</name>
</gene>
<sequence>MKILMLVNWKINYLDSEDELIQSPDKVVKGEPYWFFKYFKEKHEVDVVGIKTTPDWIYDFEKNKLHFYLRQPFSMWGKSEKYDLIISHGSQSSLFLSILRRIKSNKNTRHLLIDVGCMNGGRESGLSLKLVKLAGHKLDGIIYHASIQKGYYERYLSWLKEKSFFIPFGTETGYYFPNSKIKEEPFVLAYGAIKRDYETLIKAAKSLPQIQFKIIGLIDLPFEVPPNVELIPFMAVDKLRDYIWRSRLVVIPLPVFNYAYGQMTLLQSMACKKAVVVTKTPSTIDYIEDNKTGIFVKPYDVSDMKEKIERVWNDEKLRKMLALSGSESVKAQFNEELMGLKVEEVIEKIMK</sequence>
<evidence type="ECO:0000259" key="2">
    <source>
        <dbReference type="Pfam" id="PF00534"/>
    </source>
</evidence>
<evidence type="ECO:0000313" key="4">
    <source>
        <dbReference type="Proteomes" id="UP000034581"/>
    </source>
</evidence>
<dbReference type="SUPFAM" id="SSF53756">
    <property type="entry name" value="UDP-Glycosyltransferase/glycogen phosphorylase"/>
    <property type="match status" value="1"/>
</dbReference>
<dbReference type="EMBL" id="LBQB01000003">
    <property type="protein sequence ID" value="KKP69786.1"/>
    <property type="molecule type" value="Genomic_DNA"/>
</dbReference>
<dbReference type="CDD" id="cd03801">
    <property type="entry name" value="GT4_PimA-like"/>
    <property type="match status" value="1"/>
</dbReference>
<evidence type="ECO:0000256" key="1">
    <source>
        <dbReference type="ARBA" id="ARBA00022679"/>
    </source>
</evidence>
<dbReference type="PANTHER" id="PTHR46401:SF2">
    <property type="entry name" value="GLYCOSYLTRANSFERASE WBBK-RELATED"/>
    <property type="match status" value="1"/>
</dbReference>
<feature type="domain" description="Glycosyl transferase family 1" evidence="2">
    <location>
        <begin position="179"/>
        <end position="322"/>
    </location>
</feature>
<dbReference type="AlphaFoldDB" id="A0A0G0C0Y3"/>
<protein>
    <recommendedName>
        <fullName evidence="2">Glycosyl transferase family 1 domain-containing protein</fullName>
    </recommendedName>
</protein>
<dbReference type="Pfam" id="PF00534">
    <property type="entry name" value="Glycos_transf_1"/>
    <property type="match status" value="1"/>
</dbReference>
<dbReference type="GO" id="GO:0016757">
    <property type="term" value="F:glycosyltransferase activity"/>
    <property type="evidence" value="ECO:0007669"/>
    <property type="project" value="InterPro"/>
</dbReference>
<accession>A0A0G0C0Y3</accession>
<comment type="caution">
    <text evidence="3">The sequence shown here is derived from an EMBL/GenBank/DDBJ whole genome shotgun (WGS) entry which is preliminary data.</text>
</comment>
<proteinExistence type="predicted"/>
<dbReference type="STRING" id="1618350.UR67_C0003G0064"/>
<dbReference type="Proteomes" id="UP000034581">
    <property type="component" value="Unassembled WGS sequence"/>
</dbReference>
<reference evidence="3 4" key="1">
    <citation type="journal article" date="2015" name="Nature">
        <title>rRNA introns, odd ribosomes, and small enigmatic genomes across a large radiation of phyla.</title>
        <authorList>
            <person name="Brown C.T."/>
            <person name="Hug L.A."/>
            <person name="Thomas B.C."/>
            <person name="Sharon I."/>
            <person name="Castelle C.J."/>
            <person name="Singh A."/>
            <person name="Wilkins M.J."/>
            <person name="Williams K.H."/>
            <person name="Banfield J.F."/>
        </authorList>
    </citation>
    <scope>NUCLEOTIDE SEQUENCE [LARGE SCALE GENOMIC DNA]</scope>
</reference>
<dbReference type="GO" id="GO:0009103">
    <property type="term" value="P:lipopolysaccharide biosynthetic process"/>
    <property type="evidence" value="ECO:0007669"/>
    <property type="project" value="TreeGrafter"/>
</dbReference>
<evidence type="ECO:0000313" key="3">
    <source>
        <dbReference type="EMBL" id="KKP69786.1"/>
    </source>
</evidence>
<dbReference type="Gene3D" id="3.40.50.2000">
    <property type="entry name" value="Glycogen Phosphorylase B"/>
    <property type="match status" value="2"/>
</dbReference>
<dbReference type="PANTHER" id="PTHR46401">
    <property type="entry name" value="GLYCOSYLTRANSFERASE WBBK-RELATED"/>
    <property type="match status" value="1"/>
</dbReference>
<name>A0A0G0C0Y3_UNCC3</name>
<dbReference type="InterPro" id="IPR001296">
    <property type="entry name" value="Glyco_trans_1"/>
</dbReference>
<keyword evidence="1" id="KW-0808">Transferase</keyword>